<gene>
    <name evidence="2" type="ORF">E5987_10740</name>
</gene>
<accession>A0A6L6YJU7</accession>
<dbReference type="RefSeq" id="WP_160336081.1">
    <property type="nucleotide sequence ID" value="NZ_WSRP01000040.1"/>
</dbReference>
<feature type="compositionally biased region" description="Polar residues" evidence="1">
    <location>
        <begin position="90"/>
        <end position="102"/>
    </location>
</feature>
<evidence type="ECO:0000313" key="2">
    <source>
        <dbReference type="EMBL" id="MVX57664.1"/>
    </source>
</evidence>
<evidence type="ECO:0000256" key="1">
    <source>
        <dbReference type="SAM" id="MobiDB-lite"/>
    </source>
</evidence>
<dbReference type="Proteomes" id="UP000472580">
    <property type="component" value="Unassembled WGS sequence"/>
</dbReference>
<name>A0A6L6YJU7_9BURK</name>
<dbReference type="AlphaFoldDB" id="A0A6L6YJU7"/>
<feature type="region of interest" description="Disordered" evidence="1">
    <location>
        <begin position="90"/>
        <end position="211"/>
    </location>
</feature>
<keyword evidence="3" id="KW-1185">Reference proteome</keyword>
<protein>
    <submittedName>
        <fullName evidence="2">Uncharacterized protein</fullName>
    </submittedName>
</protein>
<evidence type="ECO:0000313" key="3">
    <source>
        <dbReference type="Proteomes" id="UP000472580"/>
    </source>
</evidence>
<feature type="compositionally biased region" description="Basic and acidic residues" evidence="1">
    <location>
        <begin position="161"/>
        <end position="179"/>
    </location>
</feature>
<feature type="compositionally biased region" description="Basic and acidic residues" evidence="1">
    <location>
        <begin position="187"/>
        <end position="211"/>
    </location>
</feature>
<sequence>MREVTRNLSGGAQAVYAVSGNQIMVKTKGGLGVLLVWKAWDPRKENGEGFWSVQTAYSKSLMAYEAKRGNEWKGVLRTRGGTSGVQHVVSQTTNRNSNSTPARTAPSLIRPTDDRLSAGRRSLETFSEPREVDSTTLEEETKQRDREITAAILNYQEDQEKENQSKLDPKTQETLDGIKQRKASKKAKSDASQKAKEKKTREVKTPEERVAARNRNSISCFPRSVKLIFVASELKS</sequence>
<reference evidence="2 3" key="1">
    <citation type="submission" date="2019-12" db="EMBL/GenBank/DDBJ databases">
        <title>Microbes associate with the intestines of laboratory mice.</title>
        <authorList>
            <person name="Navarre W."/>
            <person name="Wong E."/>
        </authorList>
    </citation>
    <scope>NUCLEOTIDE SEQUENCE [LARGE SCALE GENOMIC DNA]</scope>
    <source>
        <strain evidence="2 3">NM82_D38</strain>
    </source>
</reference>
<feature type="compositionally biased region" description="Basic and acidic residues" evidence="1">
    <location>
        <begin position="111"/>
        <end position="148"/>
    </location>
</feature>
<dbReference type="EMBL" id="WSRP01000040">
    <property type="protein sequence ID" value="MVX57664.1"/>
    <property type="molecule type" value="Genomic_DNA"/>
</dbReference>
<comment type="caution">
    <text evidence="2">The sequence shown here is derived from an EMBL/GenBank/DDBJ whole genome shotgun (WGS) entry which is preliminary data.</text>
</comment>
<organism evidence="2 3">
    <name type="scientific">Parasutterella muris</name>
    <dbReference type="NCBI Taxonomy" id="2565572"/>
    <lineage>
        <taxon>Bacteria</taxon>
        <taxon>Pseudomonadati</taxon>
        <taxon>Pseudomonadota</taxon>
        <taxon>Betaproteobacteria</taxon>
        <taxon>Burkholderiales</taxon>
        <taxon>Sutterellaceae</taxon>
        <taxon>Parasutterella</taxon>
    </lineage>
</organism>
<proteinExistence type="predicted"/>